<dbReference type="CDD" id="cd06713">
    <property type="entry name" value="PDZ_tamalin_CYTIP-like"/>
    <property type="match status" value="1"/>
</dbReference>
<dbReference type="InterPro" id="IPR001478">
    <property type="entry name" value="PDZ"/>
</dbReference>
<evidence type="ECO:0000256" key="3">
    <source>
        <dbReference type="SAM" id="MobiDB-lite"/>
    </source>
</evidence>
<evidence type="ECO:0000256" key="1">
    <source>
        <dbReference type="ARBA" id="ARBA00004496"/>
    </source>
</evidence>
<sequence length="675" mass="74822">MTVKSLLFQNQILERVKPDRVTASKPEEDRRRRTIIVEKKKGSFGFTLQSYGIHYKKEQEIEMITYVDYVDYDGAAFRAGMREGDVILSINGHDMEKADHKTLVNFIKNCEARMRMVVLFEDCVRKVELHMRYIQLQRVLQGKMAELDRLCVKERELLQGKWKTHSLPARKKACSHDSGPQVLNDATEQSYCRPTVSTEDVARIEHQPQTQQLLLAYQYLDPRYRGYCIQSSGDYLLTWTHPHQNDTGARHGAANKGYHQTNGVAAAGQGVSTRCNKSSGTNAPVNNNRHNSAQQQPPASSHNPLCNPCVQASSQDNSSLEAYDLASPCCDPHCVPSSRRRSRQQRSKNKENQGKDTPYTTSERTAGLMEESFIFSLSLVANCCQISSPSVCYVRRGLWGLTKVVLGSEVMIVDELLKLKEWRVGGVWRCSRGIEGYKEKQSRAPSQPPPQPNTPVAPIPPPQASRPTRYFNFGAGLVSQCSLHSCTSSELSCTVQGGVGESSAASYTTSLSTDTLYWDPPPNTCEGTRNHSSKASKPHGSNVYHHQQHQYPSTSYKPAKSWDNLTTKAFGGYGFGYGYLDVTGVKGGKGGHNRTHSTKAGRGGMDPRLVSSTHSHASRYVQPTKSTESLLLLPSGALSDSSLSCDCLDVTSPRCSNKASQTDKKEVQGAEITRL</sequence>
<proteinExistence type="predicted"/>
<evidence type="ECO:0000259" key="4">
    <source>
        <dbReference type="PROSITE" id="PS50106"/>
    </source>
</evidence>
<feature type="region of interest" description="Disordered" evidence="3">
    <location>
        <begin position="653"/>
        <end position="675"/>
    </location>
</feature>
<feature type="compositionally biased region" description="Pro residues" evidence="3">
    <location>
        <begin position="446"/>
        <end position="463"/>
    </location>
</feature>
<dbReference type="Gene3D" id="2.30.42.10">
    <property type="match status" value="1"/>
</dbReference>
<feature type="region of interest" description="Disordered" evidence="3">
    <location>
        <begin position="269"/>
        <end position="302"/>
    </location>
</feature>
<reference evidence="5" key="1">
    <citation type="submission" date="2020-11" db="EMBL/GenBank/DDBJ databases">
        <authorList>
            <person name="Tran Van P."/>
        </authorList>
    </citation>
    <scope>NUCLEOTIDE SEQUENCE</scope>
</reference>
<feature type="domain" description="PDZ" evidence="4">
    <location>
        <begin position="34"/>
        <end position="122"/>
    </location>
</feature>
<feature type="compositionally biased region" description="Basic and acidic residues" evidence="3">
    <location>
        <begin position="661"/>
        <end position="675"/>
    </location>
</feature>
<feature type="compositionally biased region" description="Basic residues" evidence="3">
    <location>
        <begin position="338"/>
        <end position="347"/>
    </location>
</feature>
<feature type="compositionally biased region" description="Polar residues" evidence="3">
    <location>
        <begin position="270"/>
        <end position="302"/>
    </location>
</feature>
<dbReference type="SUPFAM" id="SSF50156">
    <property type="entry name" value="PDZ domain-like"/>
    <property type="match status" value="1"/>
</dbReference>
<dbReference type="AlphaFoldDB" id="A0A7R9JRT7"/>
<evidence type="ECO:0000256" key="2">
    <source>
        <dbReference type="ARBA" id="ARBA00022490"/>
    </source>
</evidence>
<feature type="region of interest" description="Disordered" evidence="3">
    <location>
        <begin position="518"/>
        <end position="550"/>
    </location>
</feature>
<comment type="subcellular location">
    <subcellularLocation>
        <location evidence="1">Cytoplasm</location>
    </subcellularLocation>
</comment>
<feature type="region of interest" description="Disordered" evidence="3">
    <location>
        <begin position="334"/>
        <end position="362"/>
    </location>
</feature>
<feature type="compositionally biased region" description="Basic residues" evidence="3">
    <location>
        <begin position="589"/>
        <end position="599"/>
    </location>
</feature>
<feature type="region of interest" description="Disordered" evidence="3">
    <location>
        <begin position="438"/>
        <end position="463"/>
    </location>
</feature>
<protein>
    <recommendedName>
        <fullName evidence="4">PDZ domain-containing protein</fullName>
    </recommendedName>
</protein>
<dbReference type="InterPro" id="IPR036034">
    <property type="entry name" value="PDZ_sf"/>
</dbReference>
<dbReference type="GO" id="GO:0005737">
    <property type="term" value="C:cytoplasm"/>
    <property type="evidence" value="ECO:0007669"/>
    <property type="project" value="UniProtKB-SubCell"/>
</dbReference>
<dbReference type="InterPro" id="IPR052122">
    <property type="entry name" value="Intracell_Traff_Signaling_Reg"/>
</dbReference>
<gene>
    <name evidence="5" type="ORF">TGEB3V08_LOCUS2278</name>
</gene>
<dbReference type="Pfam" id="PF00595">
    <property type="entry name" value="PDZ"/>
    <property type="match status" value="1"/>
</dbReference>
<name>A0A7R9JRT7_TIMGE</name>
<dbReference type="PROSITE" id="PS50106">
    <property type="entry name" value="PDZ"/>
    <property type="match status" value="1"/>
</dbReference>
<dbReference type="EMBL" id="OE839679">
    <property type="protein sequence ID" value="CAD7588184.1"/>
    <property type="molecule type" value="Genomic_DNA"/>
</dbReference>
<organism evidence="5">
    <name type="scientific">Timema genevievae</name>
    <name type="common">Walking stick</name>
    <dbReference type="NCBI Taxonomy" id="629358"/>
    <lineage>
        <taxon>Eukaryota</taxon>
        <taxon>Metazoa</taxon>
        <taxon>Ecdysozoa</taxon>
        <taxon>Arthropoda</taxon>
        <taxon>Hexapoda</taxon>
        <taxon>Insecta</taxon>
        <taxon>Pterygota</taxon>
        <taxon>Neoptera</taxon>
        <taxon>Polyneoptera</taxon>
        <taxon>Phasmatodea</taxon>
        <taxon>Timematodea</taxon>
        <taxon>Timematoidea</taxon>
        <taxon>Timematidae</taxon>
        <taxon>Timema</taxon>
    </lineage>
</organism>
<evidence type="ECO:0000313" key="5">
    <source>
        <dbReference type="EMBL" id="CAD7588184.1"/>
    </source>
</evidence>
<feature type="region of interest" description="Disordered" evidence="3">
    <location>
        <begin position="588"/>
        <end position="607"/>
    </location>
</feature>
<dbReference type="PANTHER" id="PTHR15963:SF5">
    <property type="entry name" value="SHORT SPINDLE 6, ISOFORM A"/>
    <property type="match status" value="1"/>
</dbReference>
<accession>A0A7R9JRT7</accession>
<dbReference type="SMART" id="SM00228">
    <property type="entry name" value="PDZ"/>
    <property type="match status" value="1"/>
</dbReference>
<keyword evidence="2" id="KW-0963">Cytoplasm</keyword>
<dbReference type="PANTHER" id="PTHR15963">
    <property type="entry name" value="GENERAL RECEPTOR FOR PHOSPHOINOSITIDES 1-ASSOCIATED SCAFFOLD PROTEIN-RELATED"/>
    <property type="match status" value="1"/>
</dbReference>